<protein>
    <submittedName>
        <fullName evidence="1">Acid phosphatase</fullName>
        <ecNumber evidence="1">3.1.3.2</ecNumber>
    </submittedName>
</protein>
<dbReference type="GO" id="GO:0003993">
    <property type="term" value="F:acid phosphatase activity"/>
    <property type="evidence" value="ECO:0007669"/>
    <property type="project" value="UniProtKB-EC"/>
</dbReference>
<comment type="caution">
    <text evidence="1">The sequence shown here is derived from an EMBL/GenBank/DDBJ whole genome shotgun (WGS) entry which is preliminary data.</text>
</comment>
<dbReference type="RefSeq" id="WP_260995031.1">
    <property type="nucleotide sequence ID" value="NZ_JAODWD010000005.1"/>
</dbReference>
<name>A0ABT2MFC1_9MYCO</name>
<dbReference type="InterPro" id="IPR029033">
    <property type="entry name" value="His_PPase_superfam"/>
</dbReference>
<dbReference type="Pfam" id="PF00300">
    <property type="entry name" value="His_Phos_1"/>
    <property type="match status" value="1"/>
</dbReference>
<dbReference type="SMART" id="SM00855">
    <property type="entry name" value="PGAM"/>
    <property type="match status" value="1"/>
</dbReference>
<dbReference type="Proteomes" id="UP001206639">
    <property type="component" value="Unassembled WGS sequence"/>
</dbReference>
<dbReference type="InterPro" id="IPR013078">
    <property type="entry name" value="His_Pase_superF_clade-1"/>
</dbReference>
<dbReference type="EMBL" id="JAODWD010000005">
    <property type="protein sequence ID" value="MCT7660977.1"/>
    <property type="molecule type" value="Genomic_DNA"/>
</dbReference>
<accession>A0ABT2MFC1</accession>
<dbReference type="EC" id="3.1.3.2" evidence="1"/>
<proteinExistence type="predicted"/>
<dbReference type="CDD" id="cd07067">
    <property type="entry name" value="HP_PGM_like"/>
    <property type="match status" value="1"/>
</dbReference>
<evidence type="ECO:0000313" key="1">
    <source>
        <dbReference type="EMBL" id="MCT7660977.1"/>
    </source>
</evidence>
<sequence length="214" mass="23687">MGDEPIGRRADEGVERHRLLLLRHGETEWSKSGRHTGRTELELTETGRDRAKLTVDALAELELHDPLVVSSPRRRARETAELAGLTVAEVSPELAEWDYGDYEGLTTAQIREQVPDWLIWTHGSPGGESVENVSDRADRAISTALRHMQTRDVVFVGHGHFSRAVVTRWIGRPVSDGIRFAMAPASIAVCAFEHGVRQISALGLTGYPHPCKPT</sequence>
<dbReference type="NCBIfam" id="NF009993">
    <property type="entry name" value="PRK13462.1"/>
    <property type="match status" value="1"/>
</dbReference>
<organism evidence="1 2">
    <name type="scientific">Mycobacterium deserti</name>
    <dbReference type="NCBI Taxonomy" id="2978347"/>
    <lineage>
        <taxon>Bacteria</taxon>
        <taxon>Bacillati</taxon>
        <taxon>Actinomycetota</taxon>
        <taxon>Actinomycetes</taxon>
        <taxon>Mycobacteriales</taxon>
        <taxon>Mycobacteriaceae</taxon>
        <taxon>Mycobacterium</taxon>
    </lineage>
</organism>
<dbReference type="InterPro" id="IPR050275">
    <property type="entry name" value="PGM_Phosphatase"/>
</dbReference>
<keyword evidence="2" id="KW-1185">Reference proteome</keyword>
<dbReference type="Gene3D" id="3.40.50.1240">
    <property type="entry name" value="Phosphoglycerate mutase-like"/>
    <property type="match status" value="1"/>
</dbReference>
<reference evidence="2" key="1">
    <citation type="submission" date="2023-07" db="EMBL/GenBank/DDBJ databases">
        <authorList>
            <person name="Deng Y."/>
            <person name="Zhang Y.-Q."/>
        </authorList>
    </citation>
    <scope>NUCLEOTIDE SEQUENCE [LARGE SCALE GENOMIC DNA]</scope>
    <source>
        <strain evidence="2">CPCC 205710</strain>
    </source>
</reference>
<dbReference type="PANTHER" id="PTHR48100:SF15">
    <property type="entry name" value="SEDOHEPTULOSE 1,7-BISPHOSPHATASE"/>
    <property type="match status" value="1"/>
</dbReference>
<gene>
    <name evidence="1" type="ORF">N4S67_21460</name>
</gene>
<dbReference type="SUPFAM" id="SSF53254">
    <property type="entry name" value="Phosphoglycerate mutase-like"/>
    <property type="match status" value="1"/>
</dbReference>
<evidence type="ECO:0000313" key="2">
    <source>
        <dbReference type="Proteomes" id="UP001206639"/>
    </source>
</evidence>
<keyword evidence="1" id="KW-0378">Hydrolase</keyword>
<dbReference type="PANTHER" id="PTHR48100">
    <property type="entry name" value="BROAD-SPECIFICITY PHOSPHATASE YOR283W-RELATED"/>
    <property type="match status" value="1"/>
</dbReference>